<keyword evidence="4" id="KW-1185">Reference proteome</keyword>
<dbReference type="OrthoDB" id="421993at2759"/>
<dbReference type="InterPro" id="IPR020556">
    <property type="entry name" value="Amidase_CS"/>
</dbReference>
<evidence type="ECO:0000313" key="4">
    <source>
        <dbReference type="Proteomes" id="UP000799429"/>
    </source>
</evidence>
<dbReference type="InterPro" id="IPR000120">
    <property type="entry name" value="Amidase"/>
</dbReference>
<dbReference type="PROSITE" id="PS00571">
    <property type="entry name" value="AMIDASES"/>
    <property type="match status" value="1"/>
</dbReference>
<dbReference type="PANTHER" id="PTHR11895:SF67">
    <property type="entry name" value="AMIDASE DOMAIN-CONTAINING PROTEIN"/>
    <property type="match status" value="1"/>
</dbReference>
<comment type="caution">
    <text evidence="3">The sequence shown here is derived from an EMBL/GenBank/DDBJ whole genome shotgun (WGS) entry which is preliminary data.</text>
</comment>
<dbReference type="AlphaFoldDB" id="A0A9P4SB51"/>
<sequence length="604" mass="65787">MADTPPARDLKRRFHNYPPPIAHEVAYETPPPNKNPKLRGLPLYYAGELVASVPAVARYLYNNAGFNKLRALPLEYRECRYDPTVVPIEEPGLPDPESYTNPDQDLRLMSIDAPGKYWSIKDYYEAYKSGKCTPEDVVEFLLPLICKKGILEGQEKDGEHSVAFLQVKVDEVRRVARESTQRWKEGRELGLLDGIPVGVKDEVNLKGYMLRYGSPYDFGNREDETSWSVRMWEREGVIVLGKTSMHEFGIDVTNNNHHHGTPLNPHNPHYYTGGSSGGSAYAISSGLIPLALGVDGGGSIRLPSSFCGISGLKPSHGRVSAVPTPRLCPSVTCIGPMATSVRDLGVGYRVMAQPGPSSSWPVPRPLARQRQKKIAIYEPWFNRADPVVKSICNTTLDTLKEKGYEILPFTLPHIHSAQFAHALTILSEQGSNYPRHASLSAGVKINLAVGACAATQDFMAAQRLRGVLMSHLAHVFQTHPDAVIVTPTAPNAGWRIDKGAADLNLGVSDANMTIRSMEYVFLANLTGVPALSVPVGFVDPVADRKTEAKGTGADGKIPVGLMGMAEWGAEEVLLGWGADVEEVLGTGRRRPAAWVDVLGGVGGK</sequence>
<dbReference type="InterPro" id="IPR036928">
    <property type="entry name" value="AS_sf"/>
</dbReference>
<proteinExistence type="inferred from homology"/>
<dbReference type="GO" id="GO:0003824">
    <property type="term" value="F:catalytic activity"/>
    <property type="evidence" value="ECO:0007669"/>
    <property type="project" value="InterPro"/>
</dbReference>
<dbReference type="SUPFAM" id="SSF75304">
    <property type="entry name" value="Amidase signature (AS) enzymes"/>
    <property type="match status" value="1"/>
</dbReference>
<gene>
    <name evidence="3" type="ORF">M501DRAFT_974762</name>
</gene>
<dbReference type="InterPro" id="IPR023631">
    <property type="entry name" value="Amidase_dom"/>
</dbReference>
<dbReference type="Proteomes" id="UP000799429">
    <property type="component" value="Unassembled WGS sequence"/>
</dbReference>
<comment type="similarity">
    <text evidence="1">Belongs to the amidase family.</text>
</comment>
<evidence type="ECO:0000256" key="1">
    <source>
        <dbReference type="ARBA" id="ARBA00009199"/>
    </source>
</evidence>
<dbReference type="EMBL" id="MU006095">
    <property type="protein sequence ID" value="KAF2839423.1"/>
    <property type="molecule type" value="Genomic_DNA"/>
</dbReference>
<dbReference type="Gene3D" id="3.90.1300.10">
    <property type="entry name" value="Amidase signature (AS) domain"/>
    <property type="match status" value="1"/>
</dbReference>
<reference evidence="3" key="1">
    <citation type="journal article" date="2020" name="Stud. Mycol.">
        <title>101 Dothideomycetes genomes: a test case for predicting lifestyles and emergence of pathogens.</title>
        <authorList>
            <person name="Haridas S."/>
            <person name="Albert R."/>
            <person name="Binder M."/>
            <person name="Bloem J."/>
            <person name="Labutti K."/>
            <person name="Salamov A."/>
            <person name="Andreopoulos B."/>
            <person name="Baker S."/>
            <person name="Barry K."/>
            <person name="Bills G."/>
            <person name="Bluhm B."/>
            <person name="Cannon C."/>
            <person name="Castanera R."/>
            <person name="Culley D."/>
            <person name="Daum C."/>
            <person name="Ezra D."/>
            <person name="Gonzalez J."/>
            <person name="Henrissat B."/>
            <person name="Kuo A."/>
            <person name="Liang C."/>
            <person name="Lipzen A."/>
            <person name="Lutzoni F."/>
            <person name="Magnuson J."/>
            <person name="Mondo S."/>
            <person name="Nolan M."/>
            <person name="Ohm R."/>
            <person name="Pangilinan J."/>
            <person name="Park H.-J."/>
            <person name="Ramirez L."/>
            <person name="Alfaro M."/>
            <person name="Sun H."/>
            <person name="Tritt A."/>
            <person name="Yoshinaga Y."/>
            <person name="Zwiers L.-H."/>
            <person name="Turgeon B."/>
            <person name="Goodwin S."/>
            <person name="Spatafora J."/>
            <person name="Crous P."/>
            <person name="Grigoriev I."/>
        </authorList>
    </citation>
    <scope>NUCLEOTIDE SEQUENCE</scope>
    <source>
        <strain evidence="3">CBS 101060</strain>
    </source>
</reference>
<protein>
    <submittedName>
        <fullName evidence="3">Amidase signature enzyme</fullName>
    </submittedName>
</protein>
<organism evidence="3 4">
    <name type="scientific">Patellaria atrata CBS 101060</name>
    <dbReference type="NCBI Taxonomy" id="1346257"/>
    <lineage>
        <taxon>Eukaryota</taxon>
        <taxon>Fungi</taxon>
        <taxon>Dikarya</taxon>
        <taxon>Ascomycota</taxon>
        <taxon>Pezizomycotina</taxon>
        <taxon>Dothideomycetes</taxon>
        <taxon>Dothideomycetes incertae sedis</taxon>
        <taxon>Patellariales</taxon>
        <taxon>Patellariaceae</taxon>
        <taxon>Patellaria</taxon>
    </lineage>
</organism>
<dbReference type="PANTHER" id="PTHR11895">
    <property type="entry name" value="TRANSAMIDASE"/>
    <property type="match status" value="1"/>
</dbReference>
<evidence type="ECO:0000259" key="2">
    <source>
        <dbReference type="Pfam" id="PF01425"/>
    </source>
</evidence>
<dbReference type="Pfam" id="PF01425">
    <property type="entry name" value="Amidase"/>
    <property type="match status" value="1"/>
</dbReference>
<accession>A0A9P4SB51</accession>
<evidence type="ECO:0000313" key="3">
    <source>
        <dbReference type="EMBL" id="KAF2839423.1"/>
    </source>
</evidence>
<name>A0A9P4SB51_9PEZI</name>
<feature type="domain" description="Amidase" evidence="2">
    <location>
        <begin position="163"/>
        <end position="574"/>
    </location>
</feature>